<feature type="domain" description="N-acetyltransferase" evidence="3">
    <location>
        <begin position="6"/>
        <end position="168"/>
    </location>
</feature>
<dbReference type="SUPFAM" id="SSF55729">
    <property type="entry name" value="Acyl-CoA N-acyltransferases (Nat)"/>
    <property type="match status" value="1"/>
</dbReference>
<dbReference type="PROSITE" id="PS51186">
    <property type="entry name" value="GNAT"/>
    <property type="match status" value="1"/>
</dbReference>
<sequence>MTTARFLIRDATEPDLPRILAIFNEAIRTSTAVWHLEETSLEARRAWLLERQGRGLPVLVAEQDGVVQGFASYGDFRPFAGYARTVEHSLYVDRAVRGQGFGHALLAALLAHAGQAGLHVIVAGIEANNAPSIALHRKAGFREAGCLRQVGRKFDRWLDLLLMQKILSPDGGAPAG</sequence>
<evidence type="ECO:0000256" key="1">
    <source>
        <dbReference type="ARBA" id="ARBA00022679"/>
    </source>
</evidence>
<comment type="caution">
    <text evidence="4">The sequence shown here is derived from an EMBL/GenBank/DDBJ whole genome shotgun (WGS) entry which is preliminary data.</text>
</comment>
<evidence type="ECO:0000313" key="4">
    <source>
        <dbReference type="EMBL" id="KAA2214385.1"/>
    </source>
</evidence>
<dbReference type="PANTHER" id="PTHR43072:SF23">
    <property type="entry name" value="UPF0039 PROTEIN C11D3.02C"/>
    <property type="match status" value="1"/>
</dbReference>
<name>A0A5B2TK50_9PROT</name>
<reference evidence="4 5" key="1">
    <citation type="journal article" date="2015" name="Int. J. Syst. Evol. Microbiol.">
        <title>Roseomonas oryzae sp. nov., isolated from paddy rhizosphere soil.</title>
        <authorList>
            <person name="Ramaprasad E.V."/>
            <person name="Sasikala Ch."/>
            <person name="Ramana Ch.V."/>
        </authorList>
    </citation>
    <scope>NUCLEOTIDE SEQUENCE [LARGE SCALE GENOMIC DNA]</scope>
    <source>
        <strain evidence="4 5">KCTC 42542</strain>
    </source>
</reference>
<dbReference type="Proteomes" id="UP000322110">
    <property type="component" value="Unassembled WGS sequence"/>
</dbReference>
<dbReference type="EMBL" id="VUKA01000001">
    <property type="protein sequence ID" value="KAA2214385.1"/>
    <property type="molecule type" value="Genomic_DNA"/>
</dbReference>
<keyword evidence="1 4" id="KW-0808">Transferase</keyword>
<dbReference type="PANTHER" id="PTHR43072">
    <property type="entry name" value="N-ACETYLTRANSFERASE"/>
    <property type="match status" value="1"/>
</dbReference>
<dbReference type="GO" id="GO:0016747">
    <property type="term" value="F:acyltransferase activity, transferring groups other than amino-acyl groups"/>
    <property type="evidence" value="ECO:0007669"/>
    <property type="project" value="InterPro"/>
</dbReference>
<dbReference type="InterPro" id="IPR016181">
    <property type="entry name" value="Acyl_CoA_acyltransferase"/>
</dbReference>
<proteinExistence type="predicted"/>
<keyword evidence="2" id="KW-0012">Acyltransferase</keyword>
<dbReference type="InterPro" id="IPR000182">
    <property type="entry name" value="GNAT_dom"/>
</dbReference>
<dbReference type="Gene3D" id="3.40.630.30">
    <property type="match status" value="1"/>
</dbReference>
<evidence type="ECO:0000259" key="3">
    <source>
        <dbReference type="PROSITE" id="PS51186"/>
    </source>
</evidence>
<dbReference type="AlphaFoldDB" id="A0A5B2TK50"/>
<gene>
    <name evidence="4" type="ORF">F0Q34_01225</name>
</gene>
<dbReference type="RefSeq" id="WP_149810322.1">
    <property type="nucleotide sequence ID" value="NZ_VUKA01000001.1"/>
</dbReference>
<dbReference type="Pfam" id="PF00583">
    <property type="entry name" value="Acetyltransf_1"/>
    <property type="match status" value="1"/>
</dbReference>
<protein>
    <submittedName>
        <fullName evidence="4">N-acetyltransferase family protein</fullName>
    </submittedName>
</protein>
<dbReference type="OrthoDB" id="5459937at2"/>
<accession>A0A5B2TK50</accession>
<organism evidence="4 5">
    <name type="scientific">Teichococcus oryzae</name>
    <dbReference type="NCBI Taxonomy" id="1608942"/>
    <lineage>
        <taxon>Bacteria</taxon>
        <taxon>Pseudomonadati</taxon>
        <taxon>Pseudomonadota</taxon>
        <taxon>Alphaproteobacteria</taxon>
        <taxon>Acetobacterales</taxon>
        <taxon>Roseomonadaceae</taxon>
        <taxon>Roseomonas</taxon>
    </lineage>
</organism>
<evidence type="ECO:0000256" key="2">
    <source>
        <dbReference type="ARBA" id="ARBA00023315"/>
    </source>
</evidence>
<dbReference type="CDD" id="cd04301">
    <property type="entry name" value="NAT_SF"/>
    <property type="match status" value="1"/>
</dbReference>
<evidence type="ECO:0000313" key="5">
    <source>
        <dbReference type="Proteomes" id="UP000322110"/>
    </source>
</evidence>
<keyword evidence="5" id="KW-1185">Reference proteome</keyword>